<proteinExistence type="predicted"/>
<accession>B1BSY8</accession>
<dbReference type="AlphaFoldDB" id="B1BSY8"/>
<comment type="caution">
    <text evidence="1">The sequence shown here is derived from an EMBL/GenBank/DDBJ whole genome shotgun (WGS) entry which is preliminary data.</text>
</comment>
<reference evidence="1 2" key="1">
    <citation type="submission" date="2007-07" db="EMBL/GenBank/DDBJ databases">
        <title>Annotation of Clostridium perfringens E str. JGS1987.</title>
        <authorList>
            <person name="Paulsen I."/>
            <person name="Sebastian Y."/>
        </authorList>
    </citation>
    <scope>NUCLEOTIDE SEQUENCE [LARGE SCALE GENOMIC DNA]</scope>
    <source>
        <strain evidence="2">E str. JGS1987</strain>
    </source>
</reference>
<evidence type="ECO:0000313" key="1">
    <source>
        <dbReference type="EMBL" id="EDT15231.1"/>
    </source>
</evidence>
<dbReference type="Proteomes" id="UP000005337">
    <property type="component" value="Unassembled WGS sequence"/>
</dbReference>
<dbReference type="RefSeq" id="WP_003463399.1">
    <property type="nucleotide sequence ID" value="NZ_ABDW01000012.1"/>
</dbReference>
<sequence>MKNKKLKNLILGISIGTIISINTLATNVFASDLNKHTNISNTNVIQEINDDISQNISIDNGQIKIDNANDLLNKIDDADINKLNELAKSQGIEKSYTKEDLIKLYEDSISNLNKEITKGNLEMLSDGSIIEANDDSFYLQGGSTFDKRYWWGVSRWKSTDDANHWSYELNKAAAANAGIAVLAGAVLGGVGAIPNWLTSAYTWALANEVSYKNSLNSRGIVADINWSLVYSVYGQ</sequence>
<name>B1BSY8_CLOPF</name>
<dbReference type="EMBL" id="ABDW01000012">
    <property type="protein sequence ID" value="EDT15231.1"/>
    <property type="molecule type" value="Genomic_DNA"/>
</dbReference>
<gene>
    <name evidence="1" type="ORF">AC3_A0587</name>
</gene>
<evidence type="ECO:0000313" key="2">
    <source>
        <dbReference type="Proteomes" id="UP000005337"/>
    </source>
</evidence>
<organism evidence="1 2">
    <name type="scientific">Clostridium perfringens E str. JGS1987</name>
    <dbReference type="NCBI Taxonomy" id="451755"/>
    <lineage>
        <taxon>Bacteria</taxon>
        <taxon>Bacillati</taxon>
        <taxon>Bacillota</taxon>
        <taxon>Clostridia</taxon>
        <taxon>Eubacteriales</taxon>
        <taxon>Clostridiaceae</taxon>
        <taxon>Clostridium</taxon>
    </lineage>
</organism>
<protein>
    <submittedName>
        <fullName evidence="1">Uncharacterized protein</fullName>
    </submittedName>
</protein>